<dbReference type="InterPro" id="IPR005081">
    <property type="entry name" value="SpoIIGA"/>
</dbReference>
<comment type="subcellular location">
    <subcellularLocation>
        <location evidence="1">Cell membrane</location>
    </subcellularLocation>
</comment>
<evidence type="ECO:0000313" key="6">
    <source>
        <dbReference type="EMBL" id="RGE69843.1"/>
    </source>
</evidence>
<dbReference type="GO" id="GO:0006508">
    <property type="term" value="P:proteolysis"/>
    <property type="evidence" value="ECO:0007669"/>
    <property type="project" value="UniProtKB-KW"/>
</dbReference>
<dbReference type="OrthoDB" id="2690199at2"/>
<evidence type="ECO:0000313" key="7">
    <source>
        <dbReference type="Proteomes" id="UP000095765"/>
    </source>
</evidence>
<dbReference type="EC" id="3.4.23.-" evidence="1"/>
<gene>
    <name evidence="5" type="ORF">B5F11_02715</name>
    <name evidence="6" type="ORF">DXC40_01925</name>
    <name evidence="4" type="ORF">ERS852551_01364</name>
</gene>
<dbReference type="RefSeq" id="WP_006875356.1">
    <property type="nucleotide sequence ID" value="NZ_CABIWA010000011.1"/>
</dbReference>
<dbReference type="EMBL" id="NFKP01000002">
    <property type="protein sequence ID" value="OUP70997.1"/>
    <property type="molecule type" value="Genomic_DNA"/>
</dbReference>
<accession>A0A174PLC3</accession>
<feature type="transmembrane region" description="Helical" evidence="3">
    <location>
        <begin position="36"/>
        <end position="55"/>
    </location>
</feature>
<feature type="transmembrane region" description="Helical" evidence="3">
    <location>
        <begin position="90"/>
        <end position="114"/>
    </location>
</feature>
<evidence type="ECO:0000313" key="8">
    <source>
        <dbReference type="Proteomes" id="UP000196386"/>
    </source>
</evidence>
<dbReference type="GO" id="GO:0030435">
    <property type="term" value="P:sporulation resulting in formation of a cellular spore"/>
    <property type="evidence" value="ECO:0007669"/>
    <property type="project" value="UniProtKB-KW"/>
</dbReference>
<comment type="similarity">
    <text evidence="1">Belongs to the peptidase U4 family.</text>
</comment>
<proteinExistence type="inferred from homology"/>
<feature type="transmembrane region" description="Helical" evidence="3">
    <location>
        <begin position="6"/>
        <end position="24"/>
    </location>
</feature>
<dbReference type="GeneID" id="72465395"/>
<feature type="transmembrane region" description="Helical" evidence="3">
    <location>
        <begin position="120"/>
        <end position="141"/>
    </location>
</feature>
<sequence length="280" mass="30511">MTVYADVLIVVNYIVNLFMLLAARRILGSAAGRGRMSLAALLGAAGSLVIFLPYIGFWFQFLYKLFLAVAMAAAAFGIKPWQKLIKAVFVTFAVSFLFAGLMLALSIVLAPAGMFYYNGVVYFDISALVLIAATGAAYLVLTVFERLFLGRVHEKRLYHVTVYTDGKSVSFRALADTGSNLKEPFSGAPVIVCDGEIARRIRPEGKTNFRVIPCMTIMGEGALEGFRPDEVLIEGAAGKLHTSDVYIAASREPIRGDYQALINPQLVADERMASQGERCV</sequence>
<feature type="transmembrane region" description="Helical" evidence="3">
    <location>
        <begin position="61"/>
        <end position="78"/>
    </location>
</feature>
<dbReference type="Proteomes" id="UP000095765">
    <property type="component" value="Unassembled WGS sequence"/>
</dbReference>
<keyword evidence="3" id="KW-1133">Transmembrane helix</keyword>
<keyword evidence="1" id="KW-0378">Hydrolase</keyword>
<dbReference type="Proteomes" id="UP000196386">
    <property type="component" value="Unassembled WGS sequence"/>
</dbReference>
<dbReference type="GO" id="GO:0030436">
    <property type="term" value="P:asexual sporulation"/>
    <property type="evidence" value="ECO:0007669"/>
    <property type="project" value="InterPro"/>
</dbReference>
<name>A0A174PLC3_9FIRM</name>
<keyword evidence="1" id="KW-1003">Cell membrane</keyword>
<evidence type="ECO:0000256" key="2">
    <source>
        <dbReference type="PIRSR" id="PIRSR018571-1"/>
    </source>
</evidence>
<protein>
    <recommendedName>
        <fullName evidence="1">Sporulation sigma-E factor-processing peptidase</fullName>
        <ecNumber evidence="1">3.4.23.-</ecNumber>
    </recommendedName>
    <alternativeName>
        <fullName evidence="1">Membrane-associated aspartic protease</fullName>
    </alternativeName>
    <alternativeName>
        <fullName evidence="1">Stage II sporulation protein GA</fullName>
    </alternativeName>
</protein>
<evidence type="ECO:0000256" key="3">
    <source>
        <dbReference type="SAM" id="Phobius"/>
    </source>
</evidence>
<reference evidence="8" key="2">
    <citation type="submission" date="2017-04" db="EMBL/GenBank/DDBJ databases">
        <title>Function of individual gut microbiota members based on whole genome sequencing of pure cultures obtained from chicken caecum.</title>
        <authorList>
            <person name="Medvecky M."/>
            <person name="Cejkova D."/>
            <person name="Polansky O."/>
            <person name="Karasova D."/>
            <person name="Kubasova T."/>
            <person name="Cizek A."/>
            <person name="Rychlik I."/>
        </authorList>
    </citation>
    <scope>NUCLEOTIDE SEQUENCE [LARGE SCALE GENOMIC DNA]</scope>
    <source>
        <strain evidence="8">An175</strain>
    </source>
</reference>
<keyword evidence="1 3" id="KW-0472">Membrane</keyword>
<evidence type="ECO:0000256" key="1">
    <source>
        <dbReference type="PIRNR" id="PIRNR018571"/>
    </source>
</evidence>
<evidence type="ECO:0000313" key="5">
    <source>
        <dbReference type="EMBL" id="OUP70997.1"/>
    </source>
</evidence>
<reference evidence="5" key="3">
    <citation type="journal article" date="2018" name="BMC Genomics">
        <title>Whole genome sequencing and function prediction of 133 gut anaerobes isolated from chicken caecum in pure cultures.</title>
        <authorList>
            <person name="Medvecky M."/>
            <person name="Cejkova D."/>
            <person name="Polansky O."/>
            <person name="Karasova D."/>
            <person name="Kubasova T."/>
            <person name="Cizek A."/>
            <person name="Rychlik I."/>
        </authorList>
    </citation>
    <scope>NUCLEOTIDE SEQUENCE</scope>
    <source>
        <strain evidence="5">An175</strain>
    </source>
</reference>
<evidence type="ECO:0000313" key="4">
    <source>
        <dbReference type="EMBL" id="CUP61783.1"/>
    </source>
</evidence>
<dbReference type="EMBL" id="CZBE01000008">
    <property type="protein sequence ID" value="CUP61783.1"/>
    <property type="molecule type" value="Genomic_DNA"/>
</dbReference>
<keyword evidence="1" id="KW-0064">Aspartyl protease</keyword>
<organism evidence="4 7">
    <name type="scientific">Anaerotruncus colihominis</name>
    <dbReference type="NCBI Taxonomy" id="169435"/>
    <lineage>
        <taxon>Bacteria</taxon>
        <taxon>Bacillati</taxon>
        <taxon>Bacillota</taxon>
        <taxon>Clostridia</taxon>
        <taxon>Eubacteriales</taxon>
        <taxon>Oscillospiraceae</taxon>
        <taxon>Anaerotruncus</taxon>
    </lineage>
</organism>
<dbReference type="GO" id="GO:0004190">
    <property type="term" value="F:aspartic-type endopeptidase activity"/>
    <property type="evidence" value="ECO:0007669"/>
    <property type="project" value="UniProtKB-KW"/>
</dbReference>
<evidence type="ECO:0000313" key="9">
    <source>
        <dbReference type="Proteomes" id="UP000260828"/>
    </source>
</evidence>
<dbReference type="Proteomes" id="UP000260828">
    <property type="component" value="Unassembled WGS sequence"/>
</dbReference>
<feature type="active site" evidence="2">
    <location>
        <position position="176"/>
    </location>
</feature>
<comment type="function">
    <text evidence="1">Probable aspartic protease that is responsible for the proteolytic cleavage of the RNA polymerase sigma E factor (SigE/spoIIGB) to yield the active peptide in the mother cell during sporulation. Responds to a signal from the forespore that is triggered by the extracellular signal protein SpoIIR.</text>
</comment>
<dbReference type="EMBL" id="QVME01000001">
    <property type="protein sequence ID" value="RGE69843.1"/>
    <property type="molecule type" value="Genomic_DNA"/>
</dbReference>
<keyword evidence="1" id="KW-0749">Sporulation</keyword>
<dbReference type="Pfam" id="PF03419">
    <property type="entry name" value="Peptidase_U4"/>
    <property type="match status" value="1"/>
</dbReference>
<keyword evidence="3" id="KW-0812">Transmembrane</keyword>
<dbReference type="PIRSF" id="PIRSF018571">
    <property type="entry name" value="SpoIIGA"/>
    <property type="match status" value="1"/>
</dbReference>
<reference evidence="6 9" key="4">
    <citation type="submission" date="2018-08" db="EMBL/GenBank/DDBJ databases">
        <title>A genome reference for cultivated species of the human gut microbiota.</title>
        <authorList>
            <person name="Zou Y."/>
            <person name="Xue W."/>
            <person name="Luo G."/>
        </authorList>
    </citation>
    <scope>NUCLEOTIDE SEQUENCE [LARGE SCALE GENOMIC DNA]</scope>
    <source>
        <strain evidence="6 9">TF05-12AC</strain>
    </source>
</reference>
<dbReference type="GO" id="GO:0005886">
    <property type="term" value="C:plasma membrane"/>
    <property type="evidence" value="ECO:0007669"/>
    <property type="project" value="UniProtKB-SubCell"/>
</dbReference>
<reference evidence="4 7" key="1">
    <citation type="submission" date="2015-09" db="EMBL/GenBank/DDBJ databases">
        <authorList>
            <consortium name="Pathogen Informatics"/>
        </authorList>
    </citation>
    <scope>NUCLEOTIDE SEQUENCE [LARGE SCALE GENOMIC DNA]</scope>
    <source>
        <strain evidence="4 7">2789STDY5834939</strain>
    </source>
</reference>
<dbReference type="AlphaFoldDB" id="A0A174PLC3"/>
<keyword evidence="1" id="KW-0645">Protease</keyword>